<protein>
    <submittedName>
        <fullName evidence="2">Uncharacterized protein</fullName>
    </submittedName>
</protein>
<evidence type="ECO:0000313" key="2">
    <source>
        <dbReference type="EMBL" id="TDC91884.1"/>
    </source>
</evidence>
<evidence type="ECO:0000256" key="1">
    <source>
        <dbReference type="SAM" id="MobiDB-lite"/>
    </source>
</evidence>
<dbReference type="EMBL" id="SMKV01000016">
    <property type="protein sequence ID" value="TDC91884.1"/>
    <property type="molecule type" value="Genomic_DNA"/>
</dbReference>
<reference evidence="2 3" key="1">
    <citation type="submission" date="2019-03" db="EMBL/GenBank/DDBJ databases">
        <title>Draft genome sequences of novel Actinobacteria.</title>
        <authorList>
            <person name="Sahin N."/>
            <person name="Ay H."/>
            <person name="Saygin H."/>
        </authorList>
    </citation>
    <scope>NUCLEOTIDE SEQUENCE [LARGE SCALE GENOMIC DNA]</scope>
    <source>
        <strain evidence="2 3">16K404</strain>
    </source>
</reference>
<dbReference type="Proteomes" id="UP000294744">
    <property type="component" value="Unassembled WGS sequence"/>
</dbReference>
<keyword evidence="3" id="KW-1185">Reference proteome</keyword>
<evidence type="ECO:0000313" key="3">
    <source>
        <dbReference type="Proteomes" id="UP000294744"/>
    </source>
</evidence>
<feature type="compositionally biased region" description="Basic residues" evidence="1">
    <location>
        <begin position="1"/>
        <end position="10"/>
    </location>
</feature>
<gene>
    <name evidence="2" type="ORF">E1161_15135</name>
</gene>
<accession>A0A4R4URZ1</accession>
<comment type="caution">
    <text evidence="2">The sequence shown here is derived from an EMBL/GenBank/DDBJ whole genome shotgun (WGS) entry which is preliminary data.</text>
</comment>
<organism evidence="2 3">
    <name type="scientific">Saccharopolyspora aridisoli</name>
    <dbReference type="NCBI Taxonomy" id="2530385"/>
    <lineage>
        <taxon>Bacteria</taxon>
        <taxon>Bacillati</taxon>
        <taxon>Actinomycetota</taxon>
        <taxon>Actinomycetes</taxon>
        <taxon>Pseudonocardiales</taxon>
        <taxon>Pseudonocardiaceae</taxon>
        <taxon>Saccharopolyspora</taxon>
    </lineage>
</organism>
<dbReference type="AlphaFoldDB" id="A0A4R4URZ1"/>
<name>A0A4R4URZ1_9PSEU</name>
<dbReference type="RefSeq" id="WP_132623847.1">
    <property type="nucleotide sequence ID" value="NZ_SMKV01000016.1"/>
</dbReference>
<feature type="region of interest" description="Disordered" evidence="1">
    <location>
        <begin position="1"/>
        <end position="23"/>
    </location>
</feature>
<sequence length="100" mass="10939">MHVEHRRRGSRQVGPGAQQQARLRVEESRLRAANDLGHVGAFEHPRIGRSVVQHLEPDLLGGAGVAALGLLPELFGLRGFQRADRRACPPAPGAARSRRR</sequence>
<proteinExistence type="predicted"/>